<gene>
    <name evidence="1" type="ORF">HMPREF9460_04126</name>
</gene>
<organism evidence="1 2">
    <name type="scientific">Flavonifractor plautii 1_3_50AFAA</name>
    <dbReference type="NCBI Taxonomy" id="742738"/>
    <lineage>
        <taxon>Bacteria</taxon>
        <taxon>Bacillati</taxon>
        <taxon>Bacillota</taxon>
        <taxon>Clostridia</taxon>
        <taxon>Eubacteriales</taxon>
        <taxon>Oscillospiraceae</taxon>
        <taxon>Flavonifractor</taxon>
    </lineage>
</organism>
<dbReference type="AlphaFoldDB" id="A0A096D3P7"/>
<dbReference type="PATRIC" id="fig|742738.3.peg.4238"/>
<dbReference type="Proteomes" id="UP000029585">
    <property type="component" value="Unassembled WGS sequence"/>
</dbReference>
<dbReference type="RefSeq" id="WP_009259885.1">
    <property type="nucleotide sequence ID" value="NZ_KN174170.1"/>
</dbReference>
<proteinExistence type="predicted"/>
<dbReference type="EMBL" id="ADLO01000131">
    <property type="protein sequence ID" value="KGF52149.1"/>
    <property type="molecule type" value="Genomic_DNA"/>
</dbReference>
<accession>A0A096D3P7</accession>
<name>A0A096D3P7_FLAPL</name>
<sequence length="309" mass="34424">MTTQNRQPVLRCVLSNAAHPEYGQVTIPFPIPGMEYERTLECLAAMELGAPLKRDCRVDELESGFPILKRLEKVGANLDELDYLARRLDSFDDYEAAQFQAMAVRLGTFDMTDFINLTFCCQQATVITDFSDLDAVGRQHYMTLEGGCASEEELEQVDGRAAALKLILNKHGTITPYGVVYDNGMELEKFYKEGGPFPDYLDREFVILLEASYGEGQSTLLVLPDSPERLERLLCRTGIRDSPHFWIVDSTLPGEVISSIPAERLSINGLNRLCQAVERIAPEDLKTLVQLLADKDHPSQGPSLGGLSM</sequence>
<reference evidence="1 2" key="1">
    <citation type="submission" date="2011-08" db="EMBL/GenBank/DDBJ databases">
        <title>The Genome Sequence of Clostridium orbiscindens 1_3_50AFAA.</title>
        <authorList>
            <consortium name="The Broad Institute Genome Sequencing Platform"/>
            <person name="Earl A."/>
            <person name="Ward D."/>
            <person name="Feldgarden M."/>
            <person name="Gevers D."/>
            <person name="Daigneault M."/>
            <person name="Strauss J."/>
            <person name="Allen-Vercoe E."/>
            <person name="Young S.K."/>
            <person name="Zeng Q."/>
            <person name="Gargeya S."/>
            <person name="Fitzgerald M."/>
            <person name="Haas B."/>
            <person name="Abouelleil A."/>
            <person name="Alvarado L."/>
            <person name="Arachchi H.M."/>
            <person name="Berlin A."/>
            <person name="Brown A."/>
            <person name="Chapman S.B."/>
            <person name="Chen Z."/>
            <person name="Dunbar C."/>
            <person name="Freedman E."/>
            <person name="Gearin G."/>
            <person name="Gellesch M."/>
            <person name="Goldberg J."/>
            <person name="Griggs A."/>
            <person name="Gujja S."/>
            <person name="Heiman D."/>
            <person name="Howarth C."/>
            <person name="Larson L."/>
            <person name="Lui A."/>
            <person name="MacDonald P.J.P."/>
            <person name="Montmayeur A."/>
            <person name="Murphy C."/>
            <person name="Neiman D."/>
            <person name="Pearson M."/>
            <person name="Priest M."/>
            <person name="Roberts A."/>
            <person name="Saif S."/>
            <person name="Shea T."/>
            <person name="Shenoy N."/>
            <person name="Sisk P."/>
            <person name="Stolte C."/>
            <person name="Sykes S."/>
            <person name="Wortman J."/>
            <person name="Nusbaum C."/>
            <person name="Birren B."/>
        </authorList>
    </citation>
    <scope>NUCLEOTIDE SEQUENCE [LARGE SCALE GENOMIC DNA]</scope>
    <source>
        <strain evidence="1 2">1_3_50AFAA</strain>
    </source>
</reference>
<evidence type="ECO:0000313" key="2">
    <source>
        <dbReference type="Proteomes" id="UP000029585"/>
    </source>
</evidence>
<comment type="caution">
    <text evidence="1">The sequence shown here is derived from an EMBL/GenBank/DDBJ whole genome shotgun (WGS) entry which is preliminary data.</text>
</comment>
<dbReference type="eggNOG" id="COG4734">
    <property type="taxonomic scope" value="Bacteria"/>
</dbReference>
<evidence type="ECO:0000313" key="1">
    <source>
        <dbReference type="EMBL" id="KGF52149.1"/>
    </source>
</evidence>
<keyword evidence="2" id="KW-1185">Reference proteome</keyword>
<protein>
    <submittedName>
        <fullName evidence="1">Uncharacterized protein</fullName>
    </submittedName>
</protein>
<dbReference type="HOGENOM" id="CLU_033224_0_0_9"/>